<dbReference type="EMBL" id="AP025523">
    <property type="protein sequence ID" value="BDE04976.1"/>
    <property type="molecule type" value="Genomic_DNA"/>
</dbReference>
<accession>A0AAN2C8G3</accession>
<reference evidence="1 2" key="1">
    <citation type="journal article" date="2022" name="ISME Commun">
        <title>Vulcanimicrobium alpinus gen. nov. sp. nov., the first cultivated representative of the candidate phylum 'Eremiobacterota', is a metabolically versatile aerobic anoxygenic phototroph.</title>
        <authorList>
            <person name="Yabe S."/>
            <person name="Muto K."/>
            <person name="Abe K."/>
            <person name="Yokota A."/>
            <person name="Staudigel H."/>
            <person name="Tebo B.M."/>
        </authorList>
    </citation>
    <scope>NUCLEOTIDE SEQUENCE [LARGE SCALE GENOMIC DNA]</scope>
    <source>
        <strain evidence="1 2">WC8-2</strain>
    </source>
</reference>
<evidence type="ECO:0000313" key="1">
    <source>
        <dbReference type="EMBL" id="BDE04976.1"/>
    </source>
</evidence>
<organism evidence="1 2">
    <name type="scientific">Vulcanimicrobium alpinum</name>
    <dbReference type="NCBI Taxonomy" id="3016050"/>
    <lineage>
        <taxon>Bacteria</taxon>
        <taxon>Bacillati</taxon>
        <taxon>Vulcanimicrobiota</taxon>
        <taxon>Vulcanimicrobiia</taxon>
        <taxon>Vulcanimicrobiales</taxon>
        <taxon>Vulcanimicrobiaceae</taxon>
        <taxon>Vulcanimicrobium</taxon>
    </lineage>
</organism>
<dbReference type="AlphaFoldDB" id="A0AAN2C8G3"/>
<gene>
    <name evidence="1" type="ORF">WPS_02520</name>
</gene>
<name>A0AAN2C8G3_UNVUL</name>
<protein>
    <submittedName>
        <fullName evidence="1">Uncharacterized protein</fullName>
    </submittedName>
</protein>
<sequence>MTALRARREKSRCDEAAQVFARGRSGDARVAPELSRQAFRPVHQAFDHGRARRVAEQPRDRRDVVHAARSVAALRARGAPAAISTPSATTA</sequence>
<keyword evidence="2" id="KW-1185">Reference proteome</keyword>
<evidence type="ECO:0000313" key="2">
    <source>
        <dbReference type="Proteomes" id="UP001317532"/>
    </source>
</evidence>
<dbReference type="KEGG" id="vab:WPS_02520"/>
<dbReference type="Proteomes" id="UP001317532">
    <property type="component" value="Chromosome"/>
</dbReference>
<proteinExistence type="predicted"/>